<dbReference type="InterPro" id="IPR036047">
    <property type="entry name" value="F-box-like_dom_sf"/>
</dbReference>
<name>A0AAD5RA58_PARTN</name>
<protein>
    <recommendedName>
        <fullName evidence="1">F-box domain-containing protein</fullName>
    </recommendedName>
</protein>
<evidence type="ECO:0000313" key="2">
    <source>
        <dbReference type="EMBL" id="KAJ1372285.1"/>
    </source>
</evidence>
<gene>
    <name evidence="2" type="ORF">KIN20_034402</name>
</gene>
<dbReference type="InterPro" id="IPR001810">
    <property type="entry name" value="F-box_dom"/>
</dbReference>
<evidence type="ECO:0000313" key="3">
    <source>
        <dbReference type="Proteomes" id="UP001196413"/>
    </source>
</evidence>
<comment type="caution">
    <text evidence="2">The sequence shown here is derived from an EMBL/GenBank/DDBJ whole genome shotgun (WGS) entry which is preliminary data.</text>
</comment>
<dbReference type="AlphaFoldDB" id="A0AAD5RA58"/>
<dbReference type="EMBL" id="JAHQIW010007122">
    <property type="protein sequence ID" value="KAJ1372285.1"/>
    <property type="molecule type" value="Genomic_DNA"/>
</dbReference>
<dbReference type="Proteomes" id="UP001196413">
    <property type="component" value="Unassembled WGS sequence"/>
</dbReference>
<evidence type="ECO:0000259" key="1">
    <source>
        <dbReference type="Pfam" id="PF00646"/>
    </source>
</evidence>
<keyword evidence="3" id="KW-1185">Reference proteome</keyword>
<reference evidence="2" key="1">
    <citation type="submission" date="2021-06" db="EMBL/GenBank/DDBJ databases">
        <title>Parelaphostrongylus tenuis whole genome reference sequence.</title>
        <authorList>
            <person name="Garwood T.J."/>
            <person name="Larsen P.A."/>
            <person name="Fountain-Jones N.M."/>
            <person name="Garbe J.R."/>
            <person name="Macchietto M.G."/>
            <person name="Kania S.A."/>
            <person name="Gerhold R.W."/>
            <person name="Richards J.E."/>
            <person name="Wolf T.M."/>
        </authorList>
    </citation>
    <scope>NUCLEOTIDE SEQUENCE</scope>
    <source>
        <strain evidence="2">MNPRO001-30</strain>
        <tissue evidence="2">Meninges</tissue>
    </source>
</reference>
<dbReference type="CDD" id="cd09917">
    <property type="entry name" value="F-box_SF"/>
    <property type="match status" value="1"/>
</dbReference>
<organism evidence="2 3">
    <name type="scientific">Parelaphostrongylus tenuis</name>
    <name type="common">Meningeal worm</name>
    <dbReference type="NCBI Taxonomy" id="148309"/>
    <lineage>
        <taxon>Eukaryota</taxon>
        <taxon>Metazoa</taxon>
        <taxon>Ecdysozoa</taxon>
        <taxon>Nematoda</taxon>
        <taxon>Chromadorea</taxon>
        <taxon>Rhabditida</taxon>
        <taxon>Rhabditina</taxon>
        <taxon>Rhabditomorpha</taxon>
        <taxon>Strongyloidea</taxon>
        <taxon>Metastrongylidae</taxon>
        <taxon>Parelaphostrongylus</taxon>
    </lineage>
</organism>
<accession>A0AAD5RA58</accession>
<sequence length="390" mass="45643">MARTSLPRRCKQSSLKSESMIRTDFSLTDDVVFRILQLLDGNDVRSFGNTCRRFRRLILKNKRALPTPELIWPKAYLEFGRRIILRRPKVRSTCQHKQRETSLVVDRWVFAENEFMRDFANLFVVLSPNIMNVTCKRLNEHIAQIIRKSTGNMWGKKFRLKMDGCSLGENALRSFFTHVSPFALHLAGKFDRSVISDQVLPSSTLFSLFIEGNKFDLETCTRISVISLRKILDNWFQRYSDSPGIRPIEDYEHKKFLIEIPDCDIDYSDFIELFKELTRCPRRTLERICIHKVPKTLILAIARNLSTFDQWLRAWIQEGMCSRNDIIWRRDLLCDCHGMNDADLPSDASQLCDGIRLYLLVSVDAPRNPEQSFRKLLDVVIMLSAEQYEF</sequence>
<proteinExistence type="predicted"/>
<feature type="domain" description="F-box" evidence="1">
    <location>
        <begin position="26"/>
        <end position="62"/>
    </location>
</feature>
<dbReference type="SUPFAM" id="SSF81383">
    <property type="entry name" value="F-box domain"/>
    <property type="match status" value="1"/>
</dbReference>
<dbReference type="Pfam" id="PF00646">
    <property type="entry name" value="F-box"/>
    <property type="match status" value="1"/>
</dbReference>